<dbReference type="AlphaFoldDB" id="A0A6C0FG27"/>
<evidence type="ECO:0000313" key="1">
    <source>
        <dbReference type="EMBL" id="QHT37995.1"/>
    </source>
</evidence>
<protein>
    <submittedName>
        <fullName evidence="1">Uncharacterized protein</fullName>
    </submittedName>
</protein>
<organism evidence="1">
    <name type="scientific">viral metagenome</name>
    <dbReference type="NCBI Taxonomy" id="1070528"/>
    <lineage>
        <taxon>unclassified sequences</taxon>
        <taxon>metagenomes</taxon>
        <taxon>organismal metagenomes</taxon>
    </lineage>
</organism>
<name>A0A6C0FG27_9ZZZZ</name>
<accession>A0A6C0FG27</accession>
<dbReference type="EMBL" id="MN738823">
    <property type="protein sequence ID" value="QHT37995.1"/>
    <property type="molecule type" value="Genomic_DNA"/>
</dbReference>
<proteinExistence type="predicted"/>
<reference evidence="1" key="1">
    <citation type="journal article" date="2020" name="Nature">
        <title>Giant virus diversity and host interactions through global metagenomics.</title>
        <authorList>
            <person name="Schulz F."/>
            <person name="Roux S."/>
            <person name="Paez-Espino D."/>
            <person name="Jungbluth S."/>
            <person name="Walsh D.A."/>
            <person name="Denef V.J."/>
            <person name="McMahon K.D."/>
            <person name="Konstantinidis K.T."/>
            <person name="Eloe-Fadrosh E.A."/>
            <person name="Kyrpides N.C."/>
            <person name="Woyke T."/>
        </authorList>
    </citation>
    <scope>NUCLEOTIDE SEQUENCE</scope>
    <source>
        <strain evidence="1">GVMAG-S-ERX556049-19</strain>
    </source>
</reference>
<sequence length="567" mass="67666">MSESTLQELHYYFQEKIIWLYFQLSRKKTFSGNLHLELYCKLFLRTLQNLIDNNSSEWLVYLDLFIRCISYCRDSYIGLGERELSYMLIYTLHEYFPRIANYLVCTFIHKVTDSDNRLIGCWKDIPNLCQYIYNSSSLREKHPLISFCISLMNDQLKIDLYTWRFSDHSYDKFYISNLYKHLPREKSKMDWLYTKLAIHWVSCQKPYILNTPKTLLSYNKAISKSKRMYRKLVSSLQKGCSSTSFLMAHKNQYHVSKYQHFNTNEISIHDYKNHNKFFHQNVHNDPEKTIFQGTYQEHMQNWIQGKSIKNNSNFIFGYNHTNLPIYYLVKRAIYFYKSESINNEEEIKFLNSYWVGLFKNKKKSDYLLPLLDVSNTLNNDSFCAALATAMYASRISKLDNSLVAVDKIPTWISIPIHLTFYEQICYIMENIYNLQNNECNYTRAIQLIIHTLKETNVTNHFIENVKLFFLNTSSSIISEKEVETLFCNNGFSCYSKLIYWNFSQEEILNLPCEIYSKHSFLFSGYSLAPFYQIYQKSLIQHDTFSFIQDVLNDKRYLALTHFLLESF</sequence>